<keyword evidence="3" id="KW-1185">Reference proteome</keyword>
<protein>
    <submittedName>
        <fullName evidence="2">Uncharacterized protein</fullName>
    </submittedName>
</protein>
<evidence type="ECO:0000313" key="2">
    <source>
        <dbReference type="EMBL" id="KDN84844.1"/>
    </source>
</evidence>
<dbReference type="HOGENOM" id="CLU_3344662_0_0_11"/>
<organism evidence="2 3">
    <name type="scientific">Kitasatospora cheerisanensis KCTC 2395</name>
    <dbReference type="NCBI Taxonomy" id="1348663"/>
    <lineage>
        <taxon>Bacteria</taxon>
        <taxon>Bacillati</taxon>
        <taxon>Actinomycetota</taxon>
        <taxon>Actinomycetes</taxon>
        <taxon>Kitasatosporales</taxon>
        <taxon>Streptomycetaceae</taxon>
        <taxon>Kitasatospora</taxon>
    </lineage>
</organism>
<proteinExistence type="predicted"/>
<sequence>MTMLPSDAELGVTGPPARQAPRRRFGRASRPRRAARW</sequence>
<dbReference type="AlphaFoldDB" id="A0A066YXY6"/>
<feature type="compositionally biased region" description="Basic residues" evidence="1">
    <location>
        <begin position="20"/>
        <end position="37"/>
    </location>
</feature>
<name>A0A066YXY6_9ACTN</name>
<dbReference type="PATRIC" id="fig|1348663.4.peg.3243"/>
<gene>
    <name evidence="2" type="ORF">KCH_33710</name>
</gene>
<comment type="caution">
    <text evidence="2">The sequence shown here is derived from an EMBL/GenBank/DDBJ whole genome shotgun (WGS) entry which is preliminary data.</text>
</comment>
<dbReference type="EMBL" id="JNBY01000089">
    <property type="protein sequence ID" value="KDN84844.1"/>
    <property type="molecule type" value="Genomic_DNA"/>
</dbReference>
<reference evidence="2 3" key="1">
    <citation type="submission" date="2014-05" db="EMBL/GenBank/DDBJ databases">
        <title>Draft Genome Sequence of Kitasatospora cheerisanensis KCTC 2395.</title>
        <authorList>
            <person name="Nam D.H."/>
        </authorList>
    </citation>
    <scope>NUCLEOTIDE SEQUENCE [LARGE SCALE GENOMIC DNA]</scope>
    <source>
        <strain evidence="2 3">KCTC 2395</strain>
    </source>
</reference>
<feature type="region of interest" description="Disordered" evidence="1">
    <location>
        <begin position="1"/>
        <end position="37"/>
    </location>
</feature>
<accession>A0A066YXY6</accession>
<dbReference type="Proteomes" id="UP000027178">
    <property type="component" value="Unassembled WGS sequence"/>
</dbReference>
<evidence type="ECO:0000256" key="1">
    <source>
        <dbReference type="SAM" id="MobiDB-lite"/>
    </source>
</evidence>
<evidence type="ECO:0000313" key="3">
    <source>
        <dbReference type="Proteomes" id="UP000027178"/>
    </source>
</evidence>